<dbReference type="EMBL" id="QUMQ01000001">
    <property type="protein sequence ID" value="REF98798.1"/>
    <property type="molecule type" value="Genomic_DNA"/>
</dbReference>
<name>A0A3D9ZN58_9ACTN</name>
<proteinExistence type="predicted"/>
<reference evidence="3 4" key="1">
    <citation type="submission" date="2018-08" db="EMBL/GenBank/DDBJ databases">
        <title>Sequencing the genomes of 1000 actinobacteria strains.</title>
        <authorList>
            <person name="Klenk H.-P."/>
        </authorList>
    </citation>
    <scope>NUCLEOTIDE SEQUENCE [LARGE SCALE GENOMIC DNA]</scope>
    <source>
        <strain evidence="3 4">DSM 44099</strain>
    </source>
</reference>
<evidence type="ECO:0000256" key="1">
    <source>
        <dbReference type="SAM" id="MobiDB-lite"/>
    </source>
</evidence>
<evidence type="ECO:0000256" key="2">
    <source>
        <dbReference type="SAM" id="SignalP"/>
    </source>
</evidence>
<evidence type="ECO:0000313" key="4">
    <source>
        <dbReference type="Proteomes" id="UP000256913"/>
    </source>
</evidence>
<gene>
    <name evidence="3" type="ORF">DFJ67_4818</name>
</gene>
<feature type="chain" id="PRO_5017759895" description="Collagen triple helix repeat protein" evidence="2">
    <location>
        <begin position="33"/>
        <end position="191"/>
    </location>
</feature>
<feature type="region of interest" description="Disordered" evidence="1">
    <location>
        <begin position="76"/>
        <end position="123"/>
    </location>
</feature>
<keyword evidence="4" id="KW-1185">Reference proteome</keyword>
<comment type="caution">
    <text evidence="3">The sequence shown here is derived from an EMBL/GenBank/DDBJ whole genome shotgun (WGS) entry which is preliminary data.</text>
</comment>
<protein>
    <recommendedName>
        <fullName evidence="5">Collagen triple helix repeat protein</fullName>
    </recommendedName>
</protein>
<evidence type="ECO:0008006" key="5">
    <source>
        <dbReference type="Google" id="ProtNLM"/>
    </source>
</evidence>
<feature type="compositionally biased region" description="Low complexity" evidence="1">
    <location>
        <begin position="78"/>
        <end position="89"/>
    </location>
</feature>
<organism evidence="3 4">
    <name type="scientific">Asanoa ferruginea</name>
    <dbReference type="NCBI Taxonomy" id="53367"/>
    <lineage>
        <taxon>Bacteria</taxon>
        <taxon>Bacillati</taxon>
        <taxon>Actinomycetota</taxon>
        <taxon>Actinomycetes</taxon>
        <taxon>Micromonosporales</taxon>
        <taxon>Micromonosporaceae</taxon>
        <taxon>Asanoa</taxon>
    </lineage>
</organism>
<dbReference type="RefSeq" id="WP_203783746.1">
    <property type="nucleotide sequence ID" value="NZ_BONB01000024.1"/>
</dbReference>
<dbReference type="Proteomes" id="UP000256913">
    <property type="component" value="Unassembled WGS sequence"/>
</dbReference>
<keyword evidence="2" id="KW-0732">Signal</keyword>
<dbReference type="Gene3D" id="1.20.5.320">
    <property type="entry name" value="6-Phosphogluconate Dehydrogenase, domain 3"/>
    <property type="match status" value="1"/>
</dbReference>
<evidence type="ECO:0000313" key="3">
    <source>
        <dbReference type="EMBL" id="REF98798.1"/>
    </source>
</evidence>
<accession>A0A3D9ZN58</accession>
<dbReference type="AlphaFoldDB" id="A0A3D9ZN58"/>
<feature type="signal peptide" evidence="2">
    <location>
        <begin position="1"/>
        <end position="32"/>
    </location>
</feature>
<sequence>MEPVTKRRVRRALGVTGVAAAVVLAFGGFAQADTEKAAGTIYACVNNRTGDVRIPNPFNGGGQRCNKGERWVVWNVQGPRGPQGERGAPGPRGPAGPAGPAGLTGVGQSVPNSGSIPANSSDTPVTANCPAGMVATGGGFLENSNFVRVLASRPNPQSGAGPFTGWTVNFANSSGQVGTGSAYVLCYTAPS</sequence>
<feature type="compositionally biased region" description="Polar residues" evidence="1">
    <location>
        <begin position="106"/>
        <end position="123"/>
    </location>
</feature>